<dbReference type="InterPro" id="IPR036188">
    <property type="entry name" value="FAD/NAD-bd_sf"/>
</dbReference>
<keyword evidence="6" id="KW-1015">Disulfide bond</keyword>
<keyword evidence="3" id="KW-0560">Oxidoreductase</keyword>
<sequence>MTAEVRDERSVFRCVPRNPVSLQMLSLDGRPIRREANMHDQAPRPGRRVYWNETVHPDTFPELSGEVSVDVAVVGGGIVGVTTARLLKDAGLTVAVVEARRVGRQATGKSTAKVTSQHGLVYQTLVRKFGEDSARLYAQAQEAGVAKIRDLAAQWSIDCDLEARPHITYTRDQSYASKIEEEVEIARRLGLPASLARDTDLPFEVLAALRFENQGQFHPVKYLAGLAATIPGDGSHVFENSRVVDWDPTRVATDNGAVSARVVVMATHLPLGQIGGYYAQAYPHAHPVIAAKIGRVPAANYISAEQPKRSIRTHRWETGEVYGIATGPSFKPGHVDEERKSFEELESWLAEHFDAGPAEYRWVNEDYTPMDGAPFVGWAKGQDYLVATGFDAWGISNGTAAGMILAELAQDRDHPWIEVFDAKRVKPLAGGTEFLKENAAVAKHLVGGHLSQKPESFGELAPGEAAVMKIDGENVAAFKDEQGTVHAVSAVCSHMGCLVGWNETDRTWDCPCHGSRFELSGEVLHGPAIRPLGSKITG</sequence>
<dbReference type="PANTHER" id="PTHR13847:SF274">
    <property type="entry name" value="RIESKE 2FE-2S IRON-SULFUR PROTEIN YHFW-RELATED"/>
    <property type="match status" value="1"/>
</dbReference>
<dbReference type="PROSITE" id="PS51296">
    <property type="entry name" value="RIESKE"/>
    <property type="match status" value="1"/>
</dbReference>
<gene>
    <name evidence="8" type="ORF">ETX26_07995</name>
</gene>
<dbReference type="AlphaFoldDB" id="A0A4Q2KPR1"/>
<evidence type="ECO:0000256" key="1">
    <source>
        <dbReference type="ARBA" id="ARBA00022714"/>
    </source>
</evidence>
<keyword evidence="4" id="KW-0408">Iron</keyword>
<evidence type="ECO:0000256" key="4">
    <source>
        <dbReference type="ARBA" id="ARBA00023004"/>
    </source>
</evidence>
<dbReference type="GO" id="GO:0005737">
    <property type="term" value="C:cytoplasm"/>
    <property type="evidence" value="ECO:0007669"/>
    <property type="project" value="TreeGrafter"/>
</dbReference>
<evidence type="ECO:0000256" key="2">
    <source>
        <dbReference type="ARBA" id="ARBA00022723"/>
    </source>
</evidence>
<dbReference type="GO" id="GO:0016491">
    <property type="term" value="F:oxidoreductase activity"/>
    <property type="evidence" value="ECO:0007669"/>
    <property type="project" value="UniProtKB-KW"/>
</dbReference>
<dbReference type="InterPro" id="IPR038010">
    <property type="entry name" value="YhfW_C"/>
</dbReference>
<evidence type="ECO:0000256" key="3">
    <source>
        <dbReference type="ARBA" id="ARBA00023002"/>
    </source>
</evidence>
<dbReference type="InterPro" id="IPR005805">
    <property type="entry name" value="Rieske_Fe-S_prot_C"/>
</dbReference>
<dbReference type="OrthoDB" id="9814969at2"/>
<comment type="caution">
    <text evidence="8">The sequence shown here is derived from an EMBL/GenBank/DDBJ whole genome shotgun (WGS) entry which is preliminary data.</text>
</comment>
<dbReference type="Pfam" id="PF01266">
    <property type="entry name" value="DAO"/>
    <property type="match status" value="1"/>
</dbReference>
<evidence type="ECO:0000256" key="6">
    <source>
        <dbReference type="ARBA" id="ARBA00023157"/>
    </source>
</evidence>
<evidence type="ECO:0000313" key="8">
    <source>
        <dbReference type="EMBL" id="RXZ66599.1"/>
    </source>
</evidence>
<dbReference type="InterPro" id="IPR036922">
    <property type="entry name" value="Rieske_2Fe-2S_sf"/>
</dbReference>
<dbReference type="Pfam" id="PF00355">
    <property type="entry name" value="Rieske"/>
    <property type="match status" value="1"/>
</dbReference>
<keyword evidence="5" id="KW-0411">Iron-sulfur</keyword>
<dbReference type="InterPro" id="IPR006076">
    <property type="entry name" value="FAD-dep_OxRdtase"/>
</dbReference>
<dbReference type="Gene3D" id="3.30.9.10">
    <property type="entry name" value="D-Amino Acid Oxidase, subunit A, domain 2"/>
    <property type="match status" value="1"/>
</dbReference>
<organism evidence="8 9">
    <name type="scientific">Pelagerythrobacter rhizovicinus</name>
    <dbReference type="NCBI Taxonomy" id="2268576"/>
    <lineage>
        <taxon>Bacteria</taxon>
        <taxon>Pseudomonadati</taxon>
        <taxon>Pseudomonadota</taxon>
        <taxon>Alphaproteobacteria</taxon>
        <taxon>Sphingomonadales</taxon>
        <taxon>Erythrobacteraceae</taxon>
        <taxon>Pelagerythrobacter</taxon>
    </lineage>
</organism>
<accession>A0A4Q2KPR1</accession>
<dbReference type="GO" id="GO:0046872">
    <property type="term" value="F:metal ion binding"/>
    <property type="evidence" value="ECO:0007669"/>
    <property type="project" value="UniProtKB-KW"/>
</dbReference>
<reference evidence="8 9" key="1">
    <citation type="submission" date="2019-01" db="EMBL/GenBank/DDBJ databases">
        <title>Altererythrobacter rhizovicinus sp. nov., isolated from the rhizosphere soil of Haloxylon ammodendron.</title>
        <authorList>
            <person name="Li H.-P."/>
            <person name="Gou J.-Y."/>
            <person name="Yao D."/>
            <person name="Han Q.-Q."/>
            <person name="Shao K.-Z."/>
            <person name="Zhao Q."/>
            <person name="Zhang J.-L."/>
        </authorList>
    </citation>
    <scope>NUCLEOTIDE SEQUENCE [LARGE SCALE GENOMIC DNA]</scope>
    <source>
        <strain evidence="8 9">AY-3R</strain>
    </source>
</reference>
<dbReference type="FunFam" id="2.102.10.10:FF:000014">
    <property type="entry name" value="Oxidoreductase, FAD dependent"/>
    <property type="match status" value="1"/>
</dbReference>
<dbReference type="GO" id="GO:0016020">
    <property type="term" value="C:membrane"/>
    <property type="evidence" value="ECO:0007669"/>
    <property type="project" value="InterPro"/>
</dbReference>
<dbReference type="SUPFAM" id="SSF50022">
    <property type="entry name" value="ISP domain"/>
    <property type="match status" value="1"/>
</dbReference>
<dbReference type="Gene3D" id="2.102.10.10">
    <property type="entry name" value="Rieske [2Fe-2S] iron-sulphur domain"/>
    <property type="match status" value="1"/>
</dbReference>
<evidence type="ECO:0000313" key="9">
    <source>
        <dbReference type="Proteomes" id="UP000293623"/>
    </source>
</evidence>
<dbReference type="SUPFAM" id="SSF51905">
    <property type="entry name" value="FAD/NAD(P)-binding domain"/>
    <property type="match status" value="1"/>
</dbReference>
<dbReference type="GO" id="GO:0051537">
    <property type="term" value="F:2 iron, 2 sulfur cluster binding"/>
    <property type="evidence" value="ECO:0007669"/>
    <property type="project" value="UniProtKB-KW"/>
</dbReference>
<dbReference type="Proteomes" id="UP000293623">
    <property type="component" value="Unassembled WGS sequence"/>
</dbReference>
<dbReference type="PANTHER" id="PTHR13847">
    <property type="entry name" value="SARCOSINE DEHYDROGENASE-RELATED"/>
    <property type="match status" value="1"/>
</dbReference>
<dbReference type="EMBL" id="SDPV01000001">
    <property type="protein sequence ID" value="RXZ66599.1"/>
    <property type="molecule type" value="Genomic_DNA"/>
</dbReference>
<keyword evidence="9" id="KW-1185">Reference proteome</keyword>
<dbReference type="Gene3D" id="3.50.50.60">
    <property type="entry name" value="FAD/NAD(P)-binding domain"/>
    <property type="match status" value="1"/>
</dbReference>
<evidence type="ECO:0000256" key="5">
    <source>
        <dbReference type="ARBA" id="ARBA00023014"/>
    </source>
</evidence>
<dbReference type="CDD" id="cd03477">
    <property type="entry name" value="Rieske_YhfW_C"/>
    <property type="match status" value="1"/>
</dbReference>
<keyword evidence="2" id="KW-0479">Metal-binding</keyword>
<proteinExistence type="predicted"/>
<evidence type="ECO:0000259" key="7">
    <source>
        <dbReference type="PROSITE" id="PS51296"/>
    </source>
</evidence>
<dbReference type="PRINTS" id="PR00162">
    <property type="entry name" value="RIESKE"/>
</dbReference>
<protein>
    <submittedName>
        <fullName evidence="8">FAD-dependent oxidoreductase</fullName>
    </submittedName>
</protein>
<dbReference type="InterPro" id="IPR017941">
    <property type="entry name" value="Rieske_2Fe-2S"/>
</dbReference>
<name>A0A4Q2KPR1_9SPHN</name>
<feature type="domain" description="Rieske" evidence="7">
    <location>
        <begin position="452"/>
        <end position="538"/>
    </location>
</feature>
<keyword evidence="1" id="KW-0001">2Fe-2S</keyword>